<keyword evidence="1" id="KW-0732">Signal</keyword>
<sequence>MIKRSIGAQIISRAALGSVFSLLLVESAFAGEGASSDYLQGTYGDFQAAVWGDAGVYLRNDLAYYDADVGAHARGGKVSAKLDQQMWLNNLQLVWLSDTTLWGARIGSAVLVPYFANIKASGDLSTAQGTASASGDEQGIGDIYVSPLMLNWVNGEHNFTFAPALYIPTGKYDEDEALNAGRNYWALDVSGSYTWFDADAGHEFSMTTGVMFNDRNSDTDYKTGTEFHLDALAAQYLSESFGLGIVGYYYKQLDSDDGPLQGPVDASSIQAEGAGFGPAVIWNQAVGTRTLSVIGKAYFDTTSTDRFDGNLYMLSIAIDL</sequence>
<gene>
    <name evidence="2" type="ORF">PMYSY11_2649</name>
</gene>
<proteinExistence type="predicted"/>
<dbReference type="InterPro" id="IPR025737">
    <property type="entry name" value="FApF"/>
</dbReference>
<accession>A0A653E4Q0</accession>
<feature type="signal peptide" evidence="1">
    <location>
        <begin position="1"/>
        <end position="30"/>
    </location>
</feature>
<dbReference type="Pfam" id="PF13557">
    <property type="entry name" value="Phenol_MetA_deg"/>
    <property type="match status" value="1"/>
</dbReference>
<evidence type="ECO:0008006" key="3">
    <source>
        <dbReference type="Google" id="ProtNLM"/>
    </source>
</evidence>
<dbReference type="AlphaFoldDB" id="A0A653E4Q0"/>
<organism evidence="2">
    <name type="scientific">Pseudomonas marincola</name>
    <dbReference type="NCBI Taxonomy" id="437900"/>
    <lineage>
        <taxon>Bacteria</taxon>
        <taxon>Pseudomonadati</taxon>
        <taxon>Pseudomonadota</taxon>
        <taxon>Gammaproteobacteria</taxon>
        <taxon>Pseudomonadales</taxon>
        <taxon>Pseudomonadaceae</taxon>
        <taxon>Pseudomonas</taxon>
    </lineage>
</organism>
<evidence type="ECO:0000256" key="1">
    <source>
        <dbReference type="SAM" id="SignalP"/>
    </source>
</evidence>
<name>A0A653E4Q0_9PSED</name>
<protein>
    <recommendedName>
        <fullName evidence="3">Phenol degradation protein meta</fullName>
    </recommendedName>
</protein>
<reference evidence="2" key="1">
    <citation type="submission" date="2019-02" db="EMBL/GenBank/DDBJ databases">
        <authorList>
            <consortium name="Genoscope - CEA"/>
            <person name="William W."/>
        </authorList>
    </citation>
    <scope>NUCLEOTIDE SEQUENCE [LARGE SCALE GENOMIC DNA]</scope>
    <source>
        <strain evidence="2">YSy11</strain>
    </source>
</reference>
<evidence type="ECO:0000313" key="2">
    <source>
        <dbReference type="EMBL" id="VEV97694.1"/>
    </source>
</evidence>
<feature type="chain" id="PRO_5024952620" description="Phenol degradation protein meta" evidence="1">
    <location>
        <begin position="31"/>
        <end position="320"/>
    </location>
</feature>
<dbReference type="RefSeq" id="WP_150548486.1">
    <property type="nucleotide sequence ID" value="NZ_LR215729.2"/>
</dbReference>
<dbReference type="EMBL" id="LR215729">
    <property type="protein sequence ID" value="VEV97694.1"/>
    <property type="molecule type" value="Genomic_DNA"/>
</dbReference>